<sequence>MSSSSWPMALAMLSALVVSVWGSGLRLVPGGERLIVREPGTTMPVQFRMNDTNDIDAGALLRRAEDDAIMSVEFLKSVVEDLVAGADLLTSMVPVIRGHRFPAEITGPQVLMYWVHSHSAMATLQSWVASVDPNSPNDVFDVGEAVYKLVKMAQYEAIHSAVWETPFCNFMEKRGDMVYFNADVTSSVPGGQSLFDLDPVLADKLTLAALPPEGSRLLTLGRTDPTDVDQIERIIEAVRLMQREEALSSDLYLRFEALATYVTVFRSLLPLICTHPRYVEIGKCTIDTPRQENFVDYLSTLEKMHNAIYEVYEERDQRRGKALSRKTKRTLHSVRIGITKSAISNVFNVVQPDLTTPLFPRSEPRPRTSSSQKKRRKRRTKKKKKIFTPETGISVAPLVDDELETKPPMTDSTDAITELGSRTERQCSITDCSASDHSYANIRTEFTSNHAANLPERKSNPAEALKTKLTSLPSRMTDFMKVMSRFFEVKQSRTKNSMAFFDRQTGNAVFGMHRPHGGKQERIRDDILCRIRGKIRQHLEA</sequence>
<protein>
    <submittedName>
        <fullName evidence="3">Uncharacterized protein</fullName>
    </submittedName>
</protein>
<feature type="compositionally biased region" description="Basic residues" evidence="1">
    <location>
        <begin position="372"/>
        <end position="386"/>
    </location>
</feature>
<keyword evidence="3" id="KW-0496">Mitochondrion</keyword>
<keyword evidence="2" id="KW-0732">Signal</keyword>
<feature type="chain" id="PRO_5018021383" evidence="2">
    <location>
        <begin position="23"/>
        <end position="541"/>
    </location>
</feature>
<feature type="signal peptide" evidence="2">
    <location>
        <begin position="1"/>
        <end position="22"/>
    </location>
</feature>
<gene>
    <name evidence="3" type="ORF">PLBR_LOCUS9046</name>
</gene>
<evidence type="ECO:0000256" key="2">
    <source>
        <dbReference type="SAM" id="SignalP"/>
    </source>
</evidence>
<evidence type="ECO:0000256" key="1">
    <source>
        <dbReference type="SAM" id="MobiDB-lite"/>
    </source>
</evidence>
<evidence type="ECO:0000313" key="4">
    <source>
        <dbReference type="Proteomes" id="UP000290189"/>
    </source>
</evidence>
<evidence type="ECO:0000313" key="3">
    <source>
        <dbReference type="EMBL" id="SPR01831.1"/>
    </source>
</evidence>
<dbReference type="EMBL" id="OVEO01000019">
    <property type="protein sequence ID" value="SPR01831.1"/>
    <property type="molecule type" value="Genomic_DNA"/>
</dbReference>
<accession>A0A3P3YNN2</accession>
<name>A0A3P3YNN2_PLABS</name>
<dbReference type="AlphaFoldDB" id="A0A3P3YNN2"/>
<dbReference type="Proteomes" id="UP000290189">
    <property type="component" value="Unassembled WGS sequence"/>
</dbReference>
<organism evidence="3 4">
    <name type="scientific">Plasmodiophora brassicae</name>
    <name type="common">Clubroot disease agent</name>
    <dbReference type="NCBI Taxonomy" id="37360"/>
    <lineage>
        <taxon>Eukaryota</taxon>
        <taxon>Sar</taxon>
        <taxon>Rhizaria</taxon>
        <taxon>Endomyxa</taxon>
        <taxon>Phytomyxea</taxon>
        <taxon>Plasmodiophorida</taxon>
        <taxon>Plasmodiophoridae</taxon>
        <taxon>Plasmodiophora</taxon>
    </lineage>
</organism>
<geneLocation type="mitochondrion" evidence="3"/>
<feature type="region of interest" description="Disordered" evidence="1">
    <location>
        <begin position="355"/>
        <end position="387"/>
    </location>
</feature>
<proteinExistence type="predicted"/>
<reference evidence="3 4" key="1">
    <citation type="submission" date="2018-03" db="EMBL/GenBank/DDBJ databases">
        <authorList>
            <person name="Fogelqvist J."/>
        </authorList>
    </citation>
    <scope>NUCLEOTIDE SEQUENCE [LARGE SCALE GENOMIC DNA]</scope>
</reference>